<evidence type="ECO:0000313" key="2">
    <source>
        <dbReference type="Proteomes" id="UP000694553"/>
    </source>
</evidence>
<reference evidence="2" key="1">
    <citation type="submission" date="2019-10" db="EMBL/GenBank/DDBJ databases">
        <title>Corvus moneduloides (New Caledonian crow) genome, bCorMon1, primary haplotype.</title>
        <authorList>
            <person name="Rutz C."/>
            <person name="Fungtammasan C."/>
            <person name="Mountcastle J."/>
            <person name="Formenti G."/>
            <person name="Chow W."/>
            <person name="Howe K."/>
            <person name="Steele M.P."/>
            <person name="Fernandes J."/>
            <person name="Gilbert M.T.P."/>
            <person name="Fedrigo O."/>
            <person name="Jarvis E.D."/>
            <person name="Gemmell N."/>
        </authorList>
    </citation>
    <scope>NUCLEOTIDE SEQUENCE [LARGE SCALE GENOMIC DNA]</scope>
</reference>
<reference evidence="1" key="3">
    <citation type="submission" date="2025-09" db="UniProtKB">
        <authorList>
            <consortium name="Ensembl"/>
        </authorList>
    </citation>
    <scope>IDENTIFICATION</scope>
</reference>
<proteinExistence type="predicted"/>
<dbReference type="Ensembl" id="ENSCMUT00000030150.1">
    <property type="protein sequence ID" value="ENSCMUP00000034880.1"/>
    <property type="gene ID" value="ENSCMUG00000018516.1"/>
</dbReference>
<protein>
    <submittedName>
        <fullName evidence="1">Uncharacterized protein</fullName>
    </submittedName>
</protein>
<name>A0A8U7M3X8_CORMO</name>
<accession>A0A8U7M3X8</accession>
<dbReference type="AlphaFoldDB" id="A0A8U7M3X8"/>
<keyword evidence="2" id="KW-1185">Reference proteome</keyword>
<sequence length="113" mass="12868">RNLFYPLLKWYLVLLWDVKPRTSHLRHAYVPLSKGVLNQAILGVFLAEMLVPFVYHLCCWSLHGKPMSGSIISHTLPGIHCSFPVFRATGTKLTNSCRCWKQQRTPCGVLGVF</sequence>
<evidence type="ECO:0000313" key="1">
    <source>
        <dbReference type="Ensembl" id="ENSCMUP00000034880.1"/>
    </source>
</evidence>
<reference evidence="1" key="2">
    <citation type="submission" date="2025-08" db="UniProtKB">
        <authorList>
            <consortium name="Ensembl"/>
        </authorList>
    </citation>
    <scope>IDENTIFICATION</scope>
</reference>
<organism evidence="1 2">
    <name type="scientific">Corvus moneduloides</name>
    <name type="common">New Caledonian crow</name>
    <dbReference type="NCBI Taxonomy" id="1196302"/>
    <lineage>
        <taxon>Eukaryota</taxon>
        <taxon>Metazoa</taxon>
        <taxon>Chordata</taxon>
        <taxon>Craniata</taxon>
        <taxon>Vertebrata</taxon>
        <taxon>Euteleostomi</taxon>
        <taxon>Archelosauria</taxon>
        <taxon>Archosauria</taxon>
        <taxon>Dinosauria</taxon>
        <taxon>Saurischia</taxon>
        <taxon>Theropoda</taxon>
        <taxon>Coelurosauria</taxon>
        <taxon>Aves</taxon>
        <taxon>Neognathae</taxon>
        <taxon>Neoaves</taxon>
        <taxon>Telluraves</taxon>
        <taxon>Australaves</taxon>
        <taxon>Passeriformes</taxon>
        <taxon>Corvoidea</taxon>
        <taxon>Corvidae</taxon>
        <taxon>Corvus</taxon>
    </lineage>
</organism>
<dbReference type="Proteomes" id="UP000694553">
    <property type="component" value="Unassembled WGS sequence"/>
</dbReference>